<proteinExistence type="predicted"/>
<accession>A0A7I8D1Z2</accession>
<organism evidence="5 6">
    <name type="scientific">Solibaculum mannosilyticum</name>
    <dbReference type="NCBI Taxonomy" id="2780922"/>
    <lineage>
        <taxon>Bacteria</taxon>
        <taxon>Bacillati</taxon>
        <taxon>Bacillota</taxon>
        <taxon>Clostridia</taxon>
        <taxon>Eubacteriales</taxon>
        <taxon>Oscillospiraceae</taxon>
        <taxon>Solibaculum</taxon>
    </lineage>
</organism>
<dbReference type="Pfam" id="PF08774">
    <property type="entry name" value="VRR_NUC"/>
    <property type="match status" value="1"/>
</dbReference>
<dbReference type="InterPro" id="IPR014883">
    <property type="entry name" value="VRR_NUC"/>
</dbReference>
<dbReference type="GO" id="GO:0003676">
    <property type="term" value="F:nucleic acid binding"/>
    <property type="evidence" value="ECO:0007669"/>
    <property type="project" value="InterPro"/>
</dbReference>
<dbReference type="SMART" id="SM00990">
    <property type="entry name" value="VRR_NUC"/>
    <property type="match status" value="1"/>
</dbReference>
<reference evidence="6" key="1">
    <citation type="submission" date="2020-07" db="EMBL/GenBank/DDBJ databases">
        <title>Complete genome sequencing of Clostridia bacterium strain 12CBH8.</title>
        <authorList>
            <person name="Sakamoto M."/>
            <person name="Murakami T."/>
            <person name="Mori H."/>
        </authorList>
    </citation>
    <scope>NUCLEOTIDE SEQUENCE [LARGE SCALE GENOMIC DNA]</scope>
    <source>
        <strain evidence="6">12CBH8</strain>
    </source>
</reference>
<gene>
    <name evidence="5" type="ORF">C12CBH8_14760</name>
</gene>
<keyword evidence="6" id="KW-1185">Reference proteome</keyword>
<evidence type="ECO:0000259" key="4">
    <source>
        <dbReference type="SMART" id="SM00990"/>
    </source>
</evidence>
<dbReference type="RefSeq" id="WP_215532920.1">
    <property type="nucleotide sequence ID" value="NZ_AP023321.1"/>
</dbReference>
<keyword evidence="2" id="KW-0540">Nuclease</keyword>
<evidence type="ECO:0000313" key="5">
    <source>
        <dbReference type="EMBL" id="BCI60837.1"/>
    </source>
</evidence>
<dbReference type="EMBL" id="AP023321">
    <property type="protein sequence ID" value="BCI60837.1"/>
    <property type="molecule type" value="Genomic_DNA"/>
</dbReference>
<dbReference type="AlphaFoldDB" id="A0A7I8D1Z2"/>
<evidence type="ECO:0000313" key="6">
    <source>
        <dbReference type="Proteomes" id="UP000593890"/>
    </source>
</evidence>
<comment type="cofactor">
    <cofactor evidence="1">
        <name>Mg(2+)</name>
        <dbReference type="ChEBI" id="CHEBI:18420"/>
    </cofactor>
</comment>
<feature type="domain" description="VRR-NUC" evidence="4">
    <location>
        <begin position="1"/>
        <end position="104"/>
    </location>
</feature>
<protein>
    <recommendedName>
        <fullName evidence="4">VRR-NUC domain-containing protein</fullName>
    </recommendedName>
</protein>
<dbReference type="GO" id="GO:0004518">
    <property type="term" value="F:nuclease activity"/>
    <property type="evidence" value="ECO:0007669"/>
    <property type="project" value="UniProtKB-KW"/>
</dbReference>
<evidence type="ECO:0000256" key="1">
    <source>
        <dbReference type="ARBA" id="ARBA00001946"/>
    </source>
</evidence>
<dbReference type="GO" id="GO:0016788">
    <property type="term" value="F:hydrolase activity, acting on ester bonds"/>
    <property type="evidence" value="ECO:0007669"/>
    <property type="project" value="InterPro"/>
</dbReference>
<dbReference type="Gene3D" id="3.40.1350.10">
    <property type="match status" value="1"/>
</dbReference>
<dbReference type="KEGG" id="sman:C12CBH8_14760"/>
<keyword evidence="3" id="KW-0378">Hydrolase</keyword>
<dbReference type="InterPro" id="IPR011856">
    <property type="entry name" value="tRNA_endonuc-like_dom_sf"/>
</dbReference>
<name>A0A7I8D1Z2_9FIRM</name>
<evidence type="ECO:0000256" key="3">
    <source>
        <dbReference type="ARBA" id="ARBA00022801"/>
    </source>
</evidence>
<sequence length="118" mass="13320">MTEGQEQQAIMQWANMFQGKYPELALLHHIPNGGKRDKVTASILKREGVKPGVPDLCLPIPRGGYHGLYLELKAGNNVPTDNQLWWLERLSEQGYWAGWCVGADEAIKTIKKYLEGEK</sequence>
<evidence type="ECO:0000256" key="2">
    <source>
        <dbReference type="ARBA" id="ARBA00022722"/>
    </source>
</evidence>
<dbReference type="Proteomes" id="UP000593890">
    <property type="component" value="Chromosome"/>
</dbReference>